<dbReference type="InterPro" id="IPR051449">
    <property type="entry name" value="ABC-2_transporter_component"/>
</dbReference>
<dbReference type="RefSeq" id="WP_230495281.1">
    <property type="nucleotide sequence ID" value="NZ_CAKJTG010000003.1"/>
</dbReference>
<evidence type="ECO:0000256" key="5">
    <source>
        <dbReference type="ARBA" id="ARBA00022692"/>
    </source>
</evidence>
<keyword evidence="4" id="KW-1003">Cell membrane</keyword>
<comment type="subcellular location">
    <subcellularLocation>
        <location evidence="1">Cell membrane</location>
        <topology evidence="1">Multi-pass membrane protein</topology>
    </subcellularLocation>
</comment>
<dbReference type="InterPro" id="IPR013525">
    <property type="entry name" value="ABC2_TM"/>
</dbReference>
<keyword evidence="3" id="KW-0813">Transport</keyword>
<keyword evidence="11" id="KW-1185">Reference proteome</keyword>
<keyword evidence="7 8" id="KW-0472">Membrane</keyword>
<feature type="transmembrane region" description="Helical" evidence="8">
    <location>
        <begin position="197"/>
        <end position="217"/>
    </location>
</feature>
<dbReference type="InterPro" id="IPR047817">
    <property type="entry name" value="ABC2_TM_bact-type"/>
</dbReference>
<dbReference type="Pfam" id="PF12698">
    <property type="entry name" value="ABC2_membrane_3"/>
    <property type="match status" value="1"/>
</dbReference>
<sequence length="385" mass="43214">MKKSWVICSMEISRLLKKRQTYLLMFVMPLLFTLIFGSLMSGGEQEKMTILLVDKDQTDLSQTLYEQLKEDNALFSLKKSTEVKAKQMIESKKIPGVIIIQKGFQDGMLQSEDSFVGFQKIPELTSSSTITGYVSDKLSKMKIEVTASNQWSQYSGEAWEVMYTGMENSKEQPLAIRHVHIDKNESVPQMNGMSARAAGFSIMFVMMMLLSVTGTIIEARKNGVWYRILATPSSKLEIAFGYLLSFFLIGWIQFGVLLITTHYLFDVQWGNPFSIAILVSALLFAIVGLGLCIAGMVKTVEQQASIGNLIVVSTCMLSGVYWPIEITPKFMQKMAEFLPQTWALRGFTEIIVSGGTLIDIIDNIAILIGFGLLFLVVGMRRIRFE</sequence>
<comment type="caution">
    <text evidence="10">The sequence shown here is derived from an EMBL/GenBank/DDBJ whole genome shotgun (WGS) entry which is preliminary data.</text>
</comment>
<dbReference type="Proteomes" id="UP000789845">
    <property type="component" value="Unassembled WGS sequence"/>
</dbReference>
<proteinExistence type="inferred from homology"/>
<protein>
    <submittedName>
        <fullName evidence="10">Linearmycin resistance permease protein LnrN</fullName>
    </submittedName>
</protein>
<reference evidence="10" key="1">
    <citation type="submission" date="2021-10" db="EMBL/GenBank/DDBJ databases">
        <authorList>
            <person name="Criscuolo A."/>
        </authorList>
    </citation>
    <scope>NUCLEOTIDE SEQUENCE</scope>
    <source>
        <strain evidence="10">CIP111885</strain>
    </source>
</reference>
<evidence type="ECO:0000256" key="4">
    <source>
        <dbReference type="ARBA" id="ARBA00022475"/>
    </source>
</evidence>
<evidence type="ECO:0000259" key="9">
    <source>
        <dbReference type="PROSITE" id="PS51012"/>
    </source>
</evidence>
<dbReference type="GO" id="GO:0140359">
    <property type="term" value="F:ABC-type transporter activity"/>
    <property type="evidence" value="ECO:0007669"/>
    <property type="project" value="InterPro"/>
</dbReference>
<name>A0A9C7G7L9_9BACI</name>
<feature type="transmembrane region" description="Helical" evidence="8">
    <location>
        <begin position="238"/>
        <end position="261"/>
    </location>
</feature>
<dbReference type="Gene3D" id="3.40.1710.10">
    <property type="entry name" value="abc type-2 transporter like domain"/>
    <property type="match status" value="1"/>
</dbReference>
<dbReference type="GO" id="GO:0005886">
    <property type="term" value="C:plasma membrane"/>
    <property type="evidence" value="ECO:0007669"/>
    <property type="project" value="UniProtKB-SubCell"/>
</dbReference>
<feature type="transmembrane region" description="Helical" evidence="8">
    <location>
        <begin position="21"/>
        <end position="40"/>
    </location>
</feature>
<dbReference type="PANTHER" id="PTHR30294:SF45">
    <property type="entry name" value="LINEARMYCIN RESISTANCE PERMEASE PROTEIN LNRN"/>
    <property type="match status" value="1"/>
</dbReference>
<dbReference type="PANTHER" id="PTHR30294">
    <property type="entry name" value="MEMBRANE COMPONENT OF ABC TRANSPORTER YHHJ-RELATED"/>
    <property type="match status" value="1"/>
</dbReference>
<evidence type="ECO:0000313" key="10">
    <source>
        <dbReference type="EMBL" id="CAG9607012.1"/>
    </source>
</evidence>
<evidence type="ECO:0000256" key="2">
    <source>
        <dbReference type="ARBA" id="ARBA00007783"/>
    </source>
</evidence>
<evidence type="ECO:0000256" key="7">
    <source>
        <dbReference type="ARBA" id="ARBA00023136"/>
    </source>
</evidence>
<dbReference type="PROSITE" id="PS51012">
    <property type="entry name" value="ABC_TM2"/>
    <property type="match status" value="1"/>
</dbReference>
<feature type="transmembrane region" description="Helical" evidence="8">
    <location>
        <begin position="273"/>
        <end position="294"/>
    </location>
</feature>
<comment type="similarity">
    <text evidence="2">Belongs to the ABC-2 integral membrane protein family.</text>
</comment>
<feature type="domain" description="ABC transmembrane type-2" evidence="9">
    <location>
        <begin position="155"/>
        <end position="385"/>
    </location>
</feature>
<keyword evidence="5 8" id="KW-0812">Transmembrane</keyword>
<evidence type="ECO:0000256" key="6">
    <source>
        <dbReference type="ARBA" id="ARBA00022989"/>
    </source>
</evidence>
<evidence type="ECO:0000313" key="11">
    <source>
        <dbReference type="Proteomes" id="UP000789845"/>
    </source>
</evidence>
<feature type="transmembrane region" description="Helical" evidence="8">
    <location>
        <begin position="306"/>
        <end position="324"/>
    </location>
</feature>
<evidence type="ECO:0000256" key="3">
    <source>
        <dbReference type="ARBA" id="ARBA00022448"/>
    </source>
</evidence>
<keyword evidence="6 8" id="KW-1133">Transmembrane helix</keyword>
<organism evidence="10 11">
    <name type="scientific">Pseudoneobacillus rhizosphaerae</name>
    <dbReference type="NCBI Taxonomy" id="2880968"/>
    <lineage>
        <taxon>Bacteria</taxon>
        <taxon>Bacillati</taxon>
        <taxon>Bacillota</taxon>
        <taxon>Bacilli</taxon>
        <taxon>Bacillales</taxon>
        <taxon>Bacillaceae</taxon>
        <taxon>Pseudoneobacillus</taxon>
    </lineage>
</organism>
<gene>
    <name evidence="10" type="primary">lnrN</name>
    <name evidence="10" type="ORF">NEOCIP111885_00700</name>
</gene>
<evidence type="ECO:0000256" key="8">
    <source>
        <dbReference type="SAM" id="Phobius"/>
    </source>
</evidence>
<dbReference type="EMBL" id="CAKJTG010000003">
    <property type="protein sequence ID" value="CAG9607012.1"/>
    <property type="molecule type" value="Genomic_DNA"/>
</dbReference>
<evidence type="ECO:0000256" key="1">
    <source>
        <dbReference type="ARBA" id="ARBA00004651"/>
    </source>
</evidence>
<dbReference type="AlphaFoldDB" id="A0A9C7G7L9"/>
<accession>A0A9C7G7L9</accession>
<feature type="transmembrane region" description="Helical" evidence="8">
    <location>
        <begin position="360"/>
        <end position="379"/>
    </location>
</feature>